<organism evidence="2 3">
    <name type="scientific">Janthinobacterium lividum</name>
    <dbReference type="NCBI Taxonomy" id="29581"/>
    <lineage>
        <taxon>Bacteria</taxon>
        <taxon>Pseudomonadati</taxon>
        <taxon>Pseudomonadota</taxon>
        <taxon>Betaproteobacteria</taxon>
        <taxon>Burkholderiales</taxon>
        <taxon>Oxalobacteraceae</taxon>
        <taxon>Janthinobacterium</taxon>
    </lineage>
</organism>
<evidence type="ECO:0000313" key="2">
    <source>
        <dbReference type="EMBL" id="SFX30400.1"/>
    </source>
</evidence>
<evidence type="ECO:0000313" key="3">
    <source>
        <dbReference type="Proteomes" id="UP000182489"/>
    </source>
</evidence>
<feature type="domain" description="Restriction endonuclease type IV Mrr" evidence="1">
    <location>
        <begin position="150"/>
        <end position="256"/>
    </location>
</feature>
<dbReference type="AlphaFoldDB" id="A0AB38C540"/>
<proteinExistence type="predicted"/>
<dbReference type="InterPro" id="IPR007560">
    <property type="entry name" value="Restrct_endonuc_IV_Mrr"/>
</dbReference>
<evidence type="ECO:0000259" key="1">
    <source>
        <dbReference type="Pfam" id="PF04471"/>
    </source>
</evidence>
<dbReference type="InterPro" id="IPR011335">
    <property type="entry name" value="Restrct_endonuc-II-like"/>
</dbReference>
<comment type="caution">
    <text evidence="2">The sequence shown here is derived from an EMBL/GenBank/DDBJ whole genome shotgun (WGS) entry which is preliminary data.</text>
</comment>
<gene>
    <name evidence="2" type="ORF">SAMN03097694_1550</name>
</gene>
<dbReference type="Proteomes" id="UP000182489">
    <property type="component" value="Unassembled WGS sequence"/>
</dbReference>
<dbReference type="GO" id="GO:0009307">
    <property type="term" value="P:DNA restriction-modification system"/>
    <property type="evidence" value="ECO:0007669"/>
    <property type="project" value="InterPro"/>
</dbReference>
<dbReference type="Pfam" id="PF04471">
    <property type="entry name" value="Mrr_cat"/>
    <property type="match status" value="1"/>
</dbReference>
<accession>A0AB38C540</accession>
<dbReference type="GO" id="GO:0004519">
    <property type="term" value="F:endonuclease activity"/>
    <property type="evidence" value="ECO:0007669"/>
    <property type="project" value="InterPro"/>
</dbReference>
<sequence length="290" mass="32809">MPNIRAIDMLFLDDLLDMGGGYVLNFSDRTFSQFFAEELNCDIDDPAYALTGRSKGKRLRCFLQAVDMSTVVRVLKALWEYREAVRARDQKQETVENAEGRLFALINRLEGKPDAAKPPGQSPAPAFDRPRLIQLKAELLALHQLAPQARGYAFEKLLCNVFNVYGLAAREPFRLRGEQIDGSFQLSNETYLLEAKWQGEQTGVADLHIFHGKLEQKAAWTRGLFISNSGFTEDGLAAFGRGKRVICMDGLDLHDTMHREIPLNLVLDRKVRRAAEMGFPFARVRDLFPT</sequence>
<dbReference type="EMBL" id="FPKH01000001">
    <property type="protein sequence ID" value="SFX30400.1"/>
    <property type="molecule type" value="Genomic_DNA"/>
</dbReference>
<dbReference type="GO" id="GO:0003677">
    <property type="term" value="F:DNA binding"/>
    <property type="evidence" value="ECO:0007669"/>
    <property type="project" value="InterPro"/>
</dbReference>
<name>A0AB38C540_9BURK</name>
<dbReference type="SUPFAM" id="SSF52980">
    <property type="entry name" value="Restriction endonuclease-like"/>
    <property type="match status" value="1"/>
</dbReference>
<dbReference type="RefSeq" id="WP_175560455.1">
    <property type="nucleotide sequence ID" value="NZ_FPKH01000001.1"/>
</dbReference>
<reference evidence="2 3" key="1">
    <citation type="submission" date="2016-11" db="EMBL/GenBank/DDBJ databases">
        <authorList>
            <person name="Varghese N."/>
            <person name="Submissions S."/>
        </authorList>
    </citation>
    <scope>NUCLEOTIDE SEQUENCE [LARGE SCALE GENOMIC DNA]</scope>
    <source>
        <strain evidence="2 3">NFR18</strain>
    </source>
</reference>
<protein>
    <recommendedName>
        <fullName evidence="1">Restriction endonuclease type IV Mrr domain-containing protein</fullName>
    </recommendedName>
</protein>